<dbReference type="PROSITE" id="PS50801">
    <property type="entry name" value="STAS"/>
    <property type="match status" value="1"/>
</dbReference>
<proteinExistence type="predicted"/>
<dbReference type="PANTHER" id="PTHR33495">
    <property type="entry name" value="ANTI-SIGMA FACTOR ANTAGONIST TM_1081-RELATED-RELATED"/>
    <property type="match status" value="1"/>
</dbReference>
<dbReference type="Pfam" id="PF01740">
    <property type="entry name" value="STAS"/>
    <property type="match status" value="1"/>
</dbReference>
<dbReference type="OrthoDB" id="280386at2"/>
<reference evidence="2 3" key="1">
    <citation type="submission" date="2019-02" db="EMBL/GenBank/DDBJ databases">
        <title>Deep-cultivation of Planctomycetes and their phenomic and genomic characterization uncovers novel biology.</title>
        <authorList>
            <person name="Wiegand S."/>
            <person name="Jogler M."/>
            <person name="Boedeker C."/>
            <person name="Pinto D."/>
            <person name="Vollmers J."/>
            <person name="Rivas-Marin E."/>
            <person name="Kohn T."/>
            <person name="Peeters S.H."/>
            <person name="Heuer A."/>
            <person name="Rast P."/>
            <person name="Oberbeckmann S."/>
            <person name="Bunk B."/>
            <person name="Jeske O."/>
            <person name="Meyerdierks A."/>
            <person name="Storesund J.E."/>
            <person name="Kallscheuer N."/>
            <person name="Luecker S."/>
            <person name="Lage O.M."/>
            <person name="Pohl T."/>
            <person name="Merkel B.J."/>
            <person name="Hornburger P."/>
            <person name="Mueller R.-W."/>
            <person name="Bruemmer F."/>
            <person name="Labrenz M."/>
            <person name="Spormann A.M."/>
            <person name="Op den Camp H."/>
            <person name="Overmann J."/>
            <person name="Amann R."/>
            <person name="Jetten M.S.M."/>
            <person name="Mascher T."/>
            <person name="Medema M.H."/>
            <person name="Devos D.P."/>
            <person name="Kaster A.-K."/>
            <person name="Ovreas L."/>
            <person name="Rohde M."/>
            <person name="Galperin M.Y."/>
            <person name="Jogler C."/>
        </authorList>
    </citation>
    <scope>NUCLEOTIDE SEQUENCE [LARGE SCALE GENOMIC DNA]</scope>
    <source>
        <strain evidence="2 3">Mal52</strain>
    </source>
</reference>
<dbReference type="InterPro" id="IPR002645">
    <property type="entry name" value="STAS_dom"/>
</dbReference>
<dbReference type="RefSeq" id="WP_145376382.1">
    <property type="nucleotide sequence ID" value="NZ_CAXBED010000118.1"/>
</dbReference>
<dbReference type="EMBL" id="CP036276">
    <property type="protein sequence ID" value="QDU44063.1"/>
    <property type="molecule type" value="Genomic_DNA"/>
</dbReference>
<accession>A0A517ZNK4</accession>
<dbReference type="GO" id="GO:0043856">
    <property type="term" value="F:anti-sigma factor antagonist activity"/>
    <property type="evidence" value="ECO:0007669"/>
    <property type="project" value="TreeGrafter"/>
</dbReference>
<dbReference type="InterPro" id="IPR036513">
    <property type="entry name" value="STAS_dom_sf"/>
</dbReference>
<protein>
    <submittedName>
        <fullName evidence="2">Anti-sigma factor antagonist</fullName>
    </submittedName>
</protein>
<organism evidence="2 3">
    <name type="scientific">Symmachiella dynata</name>
    <dbReference type="NCBI Taxonomy" id="2527995"/>
    <lineage>
        <taxon>Bacteria</taxon>
        <taxon>Pseudomonadati</taxon>
        <taxon>Planctomycetota</taxon>
        <taxon>Planctomycetia</taxon>
        <taxon>Planctomycetales</taxon>
        <taxon>Planctomycetaceae</taxon>
        <taxon>Symmachiella</taxon>
    </lineage>
</organism>
<keyword evidence="3" id="KW-1185">Reference proteome</keyword>
<evidence type="ECO:0000313" key="3">
    <source>
        <dbReference type="Proteomes" id="UP000319383"/>
    </source>
</evidence>
<dbReference type="Gene3D" id="3.30.750.24">
    <property type="entry name" value="STAS domain"/>
    <property type="match status" value="1"/>
</dbReference>
<dbReference type="Proteomes" id="UP000319383">
    <property type="component" value="Chromosome"/>
</dbReference>
<evidence type="ECO:0000259" key="1">
    <source>
        <dbReference type="PROSITE" id="PS50801"/>
    </source>
</evidence>
<evidence type="ECO:0000313" key="2">
    <source>
        <dbReference type="EMBL" id="QDU44063.1"/>
    </source>
</evidence>
<name>A0A517ZNK4_9PLAN</name>
<dbReference type="AlphaFoldDB" id="A0A517ZNK4"/>
<gene>
    <name evidence="2" type="ORF">Mal52_25410</name>
</gene>
<dbReference type="KEGG" id="sdyn:Mal52_25410"/>
<dbReference type="SUPFAM" id="SSF52091">
    <property type="entry name" value="SpoIIaa-like"/>
    <property type="match status" value="1"/>
</dbReference>
<feature type="domain" description="STAS" evidence="1">
    <location>
        <begin position="5"/>
        <end position="122"/>
    </location>
</feature>
<sequence>MADPKSPEIEVRNGVTVIQLGPDYDNLSDHLLDALQVVLLECGRKADPPKVVIDLSHTVFFGSAFLEILLKMWKELSEREGNAFALSGLSDNCAEVLQVTQLDSLWKIYKTHEEAEKALATV</sequence>
<dbReference type="CDD" id="cd07043">
    <property type="entry name" value="STAS_anti-anti-sigma_factors"/>
    <property type="match status" value="1"/>
</dbReference>